<name>A0A8S1FDV4_9PELO</name>
<evidence type="ECO:0000313" key="1">
    <source>
        <dbReference type="EMBL" id="CAB3409392.1"/>
    </source>
</evidence>
<evidence type="ECO:0000313" key="2">
    <source>
        <dbReference type="Proteomes" id="UP000494206"/>
    </source>
</evidence>
<dbReference type="AlphaFoldDB" id="A0A8S1FDV4"/>
<dbReference type="Proteomes" id="UP000494206">
    <property type="component" value="Unassembled WGS sequence"/>
</dbReference>
<sequence>MIVGGDYLKCQKEVGKIESEHDIDRIITPEWPCRELSIIERRRIFGAKFDEYEAKFRQKNERQIIEYRRMKNLENNHKLDDILYKNGEMNTTELPIQETTVPIKENKRTLANRCRYEMDRLKLVNITETEDAIDRLFRSDGPCRLISKHDRIRFIGKERAAYFESISNLTNLTSAHLQRFSYMPSGGHRHKRSITKSSSLDLFTSSLALTILRC</sequence>
<organism evidence="1 2">
    <name type="scientific">Caenorhabditis bovis</name>
    <dbReference type="NCBI Taxonomy" id="2654633"/>
    <lineage>
        <taxon>Eukaryota</taxon>
        <taxon>Metazoa</taxon>
        <taxon>Ecdysozoa</taxon>
        <taxon>Nematoda</taxon>
        <taxon>Chromadorea</taxon>
        <taxon>Rhabditida</taxon>
        <taxon>Rhabditina</taxon>
        <taxon>Rhabditomorpha</taxon>
        <taxon>Rhabditoidea</taxon>
        <taxon>Rhabditidae</taxon>
        <taxon>Peloderinae</taxon>
        <taxon>Caenorhabditis</taxon>
    </lineage>
</organism>
<reference evidence="1 2" key="1">
    <citation type="submission" date="2020-04" db="EMBL/GenBank/DDBJ databases">
        <authorList>
            <person name="Laetsch R D."/>
            <person name="Stevens L."/>
            <person name="Kumar S."/>
            <person name="Blaxter L. M."/>
        </authorList>
    </citation>
    <scope>NUCLEOTIDE SEQUENCE [LARGE SCALE GENOMIC DNA]</scope>
</reference>
<dbReference type="EMBL" id="CADEPM010000008">
    <property type="protein sequence ID" value="CAB3409392.1"/>
    <property type="molecule type" value="Genomic_DNA"/>
</dbReference>
<gene>
    <name evidence="1" type="ORF">CBOVIS_LOCUS11047</name>
</gene>
<keyword evidence="2" id="KW-1185">Reference proteome</keyword>
<comment type="caution">
    <text evidence="1">The sequence shown here is derived from an EMBL/GenBank/DDBJ whole genome shotgun (WGS) entry which is preliminary data.</text>
</comment>
<accession>A0A8S1FDV4</accession>
<protein>
    <submittedName>
        <fullName evidence="1">Uncharacterized protein</fullName>
    </submittedName>
</protein>
<proteinExistence type="predicted"/>